<dbReference type="InterPro" id="IPR051988">
    <property type="entry name" value="HRR_RAD51_Paralog"/>
</dbReference>
<dbReference type="InterPro" id="IPR003593">
    <property type="entry name" value="AAA+_ATPase"/>
</dbReference>
<evidence type="ECO:0000256" key="1">
    <source>
        <dbReference type="ARBA" id="ARBA00004123"/>
    </source>
</evidence>
<dbReference type="InterPro" id="IPR027417">
    <property type="entry name" value="P-loop_NTPase"/>
</dbReference>
<dbReference type="GO" id="GO:0140664">
    <property type="term" value="F:ATP-dependent DNA damage sensor activity"/>
    <property type="evidence" value="ECO:0007669"/>
    <property type="project" value="InterPro"/>
</dbReference>
<dbReference type="GO" id="GO:0005657">
    <property type="term" value="C:replication fork"/>
    <property type="evidence" value="ECO:0007669"/>
    <property type="project" value="TreeGrafter"/>
</dbReference>
<dbReference type="SUPFAM" id="SSF52540">
    <property type="entry name" value="P-loop containing nucleoside triphosphate hydrolases"/>
    <property type="match status" value="1"/>
</dbReference>
<dbReference type="GO" id="GO:0033063">
    <property type="term" value="C:Rad51B-Rad51C-Rad51D-XRCC2 complex"/>
    <property type="evidence" value="ECO:0007669"/>
    <property type="project" value="TreeGrafter"/>
</dbReference>
<dbReference type="GO" id="GO:0000724">
    <property type="term" value="P:double-strand break repair via homologous recombination"/>
    <property type="evidence" value="ECO:0007669"/>
    <property type="project" value="TreeGrafter"/>
</dbReference>
<protein>
    <recommendedName>
        <fullName evidence="3">RecA family profile 1 domain-containing protein</fullName>
    </recommendedName>
</protein>
<proteinExistence type="predicted"/>
<dbReference type="Gene3D" id="3.40.50.300">
    <property type="entry name" value="P-loop containing nucleotide triphosphate hydrolases"/>
    <property type="match status" value="1"/>
</dbReference>
<evidence type="ECO:0000313" key="5">
    <source>
        <dbReference type="Proteomes" id="UP000318571"/>
    </source>
</evidence>
<dbReference type="Proteomes" id="UP000318571">
    <property type="component" value="Chromosome 8"/>
</dbReference>
<dbReference type="Pfam" id="PF08423">
    <property type="entry name" value="Rad51"/>
    <property type="match status" value="1"/>
</dbReference>
<dbReference type="AlphaFoldDB" id="A0A553N8B0"/>
<dbReference type="SMART" id="SM00382">
    <property type="entry name" value="AAA"/>
    <property type="match status" value="1"/>
</dbReference>
<accession>A0A553N8B0</accession>
<dbReference type="EMBL" id="VCGU01000459">
    <property type="protein sequence ID" value="TRY61658.1"/>
    <property type="molecule type" value="Genomic_DNA"/>
</dbReference>
<reference evidence="4 5" key="1">
    <citation type="journal article" date="2018" name="Nat. Ecol. Evol.">
        <title>Genomic signatures of mitonuclear coevolution across populations of Tigriopus californicus.</title>
        <authorList>
            <person name="Barreto F.S."/>
            <person name="Watson E.T."/>
            <person name="Lima T.G."/>
            <person name="Willett C.S."/>
            <person name="Edmands S."/>
            <person name="Li W."/>
            <person name="Burton R.S."/>
        </authorList>
    </citation>
    <scope>NUCLEOTIDE SEQUENCE [LARGE SCALE GENOMIC DNA]</scope>
    <source>
        <strain evidence="4 5">San Diego</strain>
    </source>
</reference>
<dbReference type="GO" id="GO:0042148">
    <property type="term" value="P:DNA strand invasion"/>
    <property type="evidence" value="ECO:0007669"/>
    <property type="project" value="TreeGrafter"/>
</dbReference>
<comment type="subcellular location">
    <subcellularLocation>
        <location evidence="1">Nucleus</location>
    </subcellularLocation>
</comment>
<feature type="domain" description="RecA family profile 1" evidence="3">
    <location>
        <begin position="18"/>
        <end position="192"/>
    </location>
</feature>
<dbReference type="GO" id="GO:0003697">
    <property type="term" value="F:single-stranded DNA binding"/>
    <property type="evidence" value="ECO:0007669"/>
    <property type="project" value="TreeGrafter"/>
</dbReference>
<comment type="caution">
    <text evidence="4">The sequence shown here is derived from an EMBL/GenBank/DDBJ whole genome shotgun (WGS) entry which is preliminary data.</text>
</comment>
<dbReference type="GO" id="GO:0000723">
    <property type="term" value="P:telomere maintenance"/>
    <property type="evidence" value="ECO:0007669"/>
    <property type="project" value="TreeGrafter"/>
</dbReference>
<dbReference type="GO" id="GO:0007131">
    <property type="term" value="P:reciprocal meiotic recombination"/>
    <property type="evidence" value="ECO:0007669"/>
    <property type="project" value="TreeGrafter"/>
</dbReference>
<dbReference type="InterPro" id="IPR013632">
    <property type="entry name" value="Rad51_C"/>
</dbReference>
<dbReference type="OMA" id="LERITFC"/>
<dbReference type="STRING" id="6832.A0A553N8B0"/>
<sequence>MGSWTPAICNASQVIFAPQIVMPINVASFDAILGGGFHFSQVYELYGRSGVGKTQLALTLATQAILSERENCNVVYLDSECDFRVERLAEIIQSQKEWSGRCYNRAVLYHEAFRYKKLFSLIELQSVLENIVRAERAEIGVLIIDSIAPLVLPLMAKSRNLGEIFGLVGIIGGLLRKIAIQHTACVLVLNHTTWKTQTRCHHPSLGRMFSNCASVRLYMDKQSDESTNCFRTITLDKGACRDLNRKCIVRLNDEGLS</sequence>
<dbReference type="PANTHER" id="PTHR46457:SF1">
    <property type="entry name" value="DNA REPAIR PROTEIN RAD51 HOMOLOG 4"/>
    <property type="match status" value="1"/>
</dbReference>
<dbReference type="InterPro" id="IPR020588">
    <property type="entry name" value="RecA_ATP-bd"/>
</dbReference>
<dbReference type="GO" id="GO:0005524">
    <property type="term" value="F:ATP binding"/>
    <property type="evidence" value="ECO:0007669"/>
    <property type="project" value="InterPro"/>
</dbReference>
<dbReference type="GO" id="GO:0005815">
    <property type="term" value="C:microtubule organizing center"/>
    <property type="evidence" value="ECO:0007669"/>
    <property type="project" value="TreeGrafter"/>
</dbReference>
<dbReference type="GO" id="GO:0000400">
    <property type="term" value="F:four-way junction DNA binding"/>
    <property type="evidence" value="ECO:0007669"/>
    <property type="project" value="TreeGrafter"/>
</dbReference>
<evidence type="ECO:0000256" key="2">
    <source>
        <dbReference type="ARBA" id="ARBA00023242"/>
    </source>
</evidence>
<gene>
    <name evidence="4" type="ORF">TCAL_13535</name>
</gene>
<evidence type="ECO:0000259" key="3">
    <source>
        <dbReference type="PROSITE" id="PS50162"/>
    </source>
</evidence>
<keyword evidence="2" id="KW-0539">Nucleus</keyword>
<organism evidence="4 5">
    <name type="scientific">Tigriopus californicus</name>
    <name type="common">Marine copepod</name>
    <dbReference type="NCBI Taxonomy" id="6832"/>
    <lineage>
        <taxon>Eukaryota</taxon>
        <taxon>Metazoa</taxon>
        <taxon>Ecdysozoa</taxon>
        <taxon>Arthropoda</taxon>
        <taxon>Crustacea</taxon>
        <taxon>Multicrustacea</taxon>
        <taxon>Hexanauplia</taxon>
        <taxon>Copepoda</taxon>
        <taxon>Harpacticoida</taxon>
        <taxon>Harpacticidae</taxon>
        <taxon>Tigriopus</taxon>
    </lineage>
</organism>
<dbReference type="PANTHER" id="PTHR46457">
    <property type="entry name" value="DNA REPAIR PROTEIN RAD51 HOMOLOG 4"/>
    <property type="match status" value="1"/>
</dbReference>
<evidence type="ECO:0000313" key="4">
    <source>
        <dbReference type="EMBL" id="TRY61658.1"/>
    </source>
</evidence>
<keyword evidence="5" id="KW-1185">Reference proteome</keyword>
<name>A0A553N8B0_TIGCA</name>
<dbReference type="PROSITE" id="PS50162">
    <property type="entry name" value="RECA_2"/>
    <property type="match status" value="1"/>
</dbReference>